<dbReference type="Gene3D" id="3.20.20.150">
    <property type="entry name" value="Divalent-metal-dependent TIM barrel enzymes"/>
    <property type="match status" value="1"/>
</dbReference>
<dbReference type="SUPFAM" id="SSF51658">
    <property type="entry name" value="Xylose isomerase-like"/>
    <property type="match status" value="1"/>
</dbReference>
<sequence>MNWSFQLYSARNFQPWEGVLKMLGELGYAQVEGFGGVYDDPKAFRAELDKNGLAMPTGHFSIDALENDFDCVRKIADTLGITLLICPYLVAESRPTDVAGWRGFGARLAKVGETAEKAGYGFAWHNHDFEFKKLADGSVPQDHILAAAPNIGWEMDVAWVVRGGDDPLPWIEKYGKRIAAVHVKDIARPGEGLDEDGWSDVGHGTIDWAGLDEDGWSDVGHGTIDWAGLIKALRAKSAAKYFVMEQDNPNDIERFARRSIAAAKTY</sequence>
<keyword evidence="2" id="KW-0413">Isomerase</keyword>
<evidence type="ECO:0000259" key="1">
    <source>
        <dbReference type="Pfam" id="PF01261"/>
    </source>
</evidence>
<feature type="domain" description="Xylose isomerase-like TIM barrel" evidence="1">
    <location>
        <begin position="25"/>
        <end position="260"/>
    </location>
</feature>
<dbReference type="Pfam" id="PF01261">
    <property type="entry name" value="AP_endonuc_2"/>
    <property type="match status" value="1"/>
</dbReference>
<evidence type="ECO:0000313" key="2">
    <source>
        <dbReference type="EMBL" id="UVC17288.1"/>
    </source>
</evidence>
<dbReference type="InterPro" id="IPR013022">
    <property type="entry name" value="Xyl_isomerase-like_TIM-brl"/>
</dbReference>
<dbReference type="PANTHER" id="PTHR12110">
    <property type="entry name" value="HYDROXYPYRUVATE ISOMERASE"/>
    <property type="match status" value="1"/>
</dbReference>
<name>A0ABY5R1I8_9HYPH</name>
<gene>
    <name evidence="2" type="ORF">IHQ72_09290</name>
</gene>
<dbReference type="RefSeq" id="WP_258122159.1">
    <property type="nucleotide sequence ID" value="NZ_CP062229.1"/>
</dbReference>
<dbReference type="InterPro" id="IPR050312">
    <property type="entry name" value="IolE/XylAMocC-like"/>
</dbReference>
<dbReference type="PANTHER" id="PTHR12110:SF41">
    <property type="entry name" value="INOSOSE DEHYDRATASE"/>
    <property type="match status" value="1"/>
</dbReference>
<protein>
    <submittedName>
        <fullName evidence="2">Sugar phosphate isomerase/epimerase</fullName>
    </submittedName>
</protein>
<dbReference type="EMBL" id="CP062229">
    <property type="protein sequence ID" value="UVC17288.1"/>
    <property type="molecule type" value="Genomic_DNA"/>
</dbReference>
<keyword evidence="3" id="KW-1185">Reference proteome</keyword>
<dbReference type="InterPro" id="IPR036237">
    <property type="entry name" value="Xyl_isomerase-like_sf"/>
</dbReference>
<evidence type="ECO:0000313" key="3">
    <source>
        <dbReference type="Proteomes" id="UP001058098"/>
    </source>
</evidence>
<dbReference type="GO" id="GO:0016853">
    <property type="term" value="F:isomerase activity"/>
    <property type="evidence" value="ECO:0007669"/>
    <property type="project" value="UniProtKB-KW"/>
</dbReference>
<organism evidence="2 3">
    <name type="scientific">Mesorhizobium onobrychidis</name>
    <dbReference type="NCBI Taxonomy" id="2775404"/>
    <lineage>
        <taxon>Bacteria</taxon>
        <taxon>Pseudomonadati</taxon>
        <taxon>Pseudomonadota</taxon>
        <taxon>Alphaproteobacteria</taxon>
        <taxon>Hyphomicrobiales</taxon>
        <taxon>Phyllobacteriaceae</taxon>
        <taxon>Mesorhizobium</taxon>
    </lineage>
</organism>
<reference evidence="2" key="1">
    <citation type="submission" date="2020-09" db="EMBL/GenBank/DDBJ databases">
        <title>Rhizobia associated with sainfoin plants.</title>
        <authorList>
            <person name="Asharfi S."/>
            <person name="Kuzmanovic N."/>
            <person name="Bunk B."/>
            <person name="Sproeer C."/>
            <person name="Becker M."/>
            <person name="Thuenen T."/>
        </authorList>
    </citation>
    <scope>NUCLEOTIDE SEQUENCE</scope>
    <source>
        <strain evidence="2">OM4</strain>
    </source>
</reference>
<accession>A0ABY5R1I8</accession>
<proteinExistence type="predicted"/>
<dbReference type="Proteomes" id="UP001058098">
    <property type="component" value="Chromosome"/>
</dbReference>